<name>A0A7S4AKL2_9STRA</name>
<feature type="region of interest" description="Disordered" evidence="1">
    <location>
        <begin position="47"/>
        <end position="66"/>
    </location>
</feature>
<feature type="domain" description="J" evidence="2">
    <location>
        <begin position="114"/>
        <end position="192"/>
    </location>
</feature>
<organism evidence="3">
    <name type="scientific">Pseudo-nitzschia australis</name>
    <dbReference type="NCBI Taxonomy" id="44445"/>
    <lineage>
        <taxon>Eukaryota</taxon>
        <taxon>Sar</taxon>
        <taxon>Stramenopiles</taxon>
        <taxon>Ochrophyta</taxon>
        <taxon>Bacillariophyta</taxon>
        <taxon>Bacillariophyceae</taxon>
        <taxon>Bacillariophycidae</taxon>
        <taxon>Bacillariales</taxon>
        <taxon>Bacillariaceae</taxon>
        <taxon>Pseudo-nitzschia</taxon>
    </lineage>
</organism>
<dbReference type="SUPFAM" id="SSF46565">
    <property type="entry name" value="Chaperone J-domain"/>
    <property type="match status" value="1"/>
</dbReference>
<reference evidence="3" key="1">
    <citation type="submission" date="2021-01" db="EMBL/GenBank/DDBJ databases">
        <authorList>
            <person name="Corre E."/>
            <person name="Pelletier E."/>
            <person name="Niang G."/>
            <person name="Scheremetjew M."/>
            <person name="Finn R."/>
            <person name="Kale V."/>
            <person name="Holt S."/>
            <person name="Cochrane G."/>
            <person name="Meng A."/>
            <person name="Brown T."/>
            <person name="Cohen L."/>
        </authorList>
    </citation>
    <scope>NUCLEOTIDE SEQUENCE</scope>
    <source>
        <strain evidence="3">10249 10 AB</strain>
    </source>
</reference>
<evidence type="ECO:0000256" key="1">
    <source>
        <dbReference type="SAM" id="MobiDB-lite"/>
    </source>
</evidence>
<gene>
    <name evidence="3" type="ORF">PAUS00366_LOCUS11829</name>
</gene>
<dbReference type="InterPro" id="IPR001623">
    <property type="entry name" value="DnaJ_domain"/>
</dbReference>
<dbReference type="SMART" id="SM00271">
    <property type="entry name" value="DnaJ"/>
    <property type="match status" value="1"/>
</dbReference>
<dbReference type="EMBL" id="HBIX01016352">
    <property type="protein sequence ID" value="CAE0719075.1"/>
    <property type="molecule type" value="Transcribed_RNA"/>
</dbReference>
<accession>A0A7S4AKL2</accession>
<sequence>MVQRMNRLLSNTRHCRIPVNADGVRSIVGHGATTDVNNYQCSFPTTTNSTNATHQQQGASSRTQPHGTTFLREQIKHRPPFRTLIVSSTLHQRQQLRFFVFDSRKARKTKQRKDPFKVLKIPKVSFYKDVKRKFLKIAMSNHPDTHSDGLTEKEKEAMRDKFIEARMAFEMLAEDPEDGTAILVEEMEDRDSNFNSWFRNETGLKNPFDVDIDPETMKEVAEMTEKLGGSQGMDRDGGMWALARMVTSAVKSGGDAASILRLDSGDVKGPGMVPTGSLRRPRKR</sequence>
<protein>
    <recommendedName>
        <fullName evidence="2">J domain-containing protein</fullName>
    </recommendedName>
</protein>
<evidence type="ECO:0000313" key="3">
    <source>
        <dbReference type="EMBL" id="CAE0719075.1"/>
    </source>
</evidence>
<dbReference type="PROSITE" id="PS50076">
    <property type="entry name" value="DNAJ_2"/>
    <property type="match status" value="1"/>
</dbReference>
<dbReference type="Gene3D" id="1.10.287.110">
    <property type="entry name" value="DnaJ domain"/>
    <property type="match status" value="1"/>
</dbReference>
<feature type="region of interest" description="Disordered" evidence="1">
    <location>
        <begin position="261"/>
        <end position="284"/>
    </location>
</feature>
<dbReference type="InterPro" id="IPR036869">
    <property type="entry name" value="J_dom_sf"/>
</dbReference>
<evidence type="ECO:0000259" key="2">
    <source>
        <dbReference type="PROSITE" id="PS50076"/>
    </source>
</evidence>
<proteinExistence type="predicted"/>
<dbReference type="AlphaFoldDB" id="A0A7S4AKL2"/>